<dbReference type="InterPro" id="IPR011989">
    <property type="entry name" value="ARM-like"/>
</dbReference>
<accession>A0A0D9XLB5</accession>
<dbReference type="PANTHER" id="PTHR33115">
    <property type="entry name" value="ARM REPEAT SUPERFAMILY PROTEIN"/>
    <property type="match status" value="1"/>
</dbReference>
<reference evidence="2" key="3">
    <citation type="submission" date="2015-04" db="UniProtKB">
        <authorList>
            <consortium name="EnsemblPlants"/>
        </authorList>
    </citation>
    <scope>IDENTIFICATION</scope>
</reference>
<proteinExistence type="predicted"/>
<evidence type="ECO:0000313" key="3">
    <source>
        <dbReference type="Proteomes" id="UP000032180"/>
    </source>
</evidence>
<protein>
    <submittedName>
        <fullName evidence="2">Uncharacterized protein</fullName>
    </submittedName>
</protein>
<organism evidence="2 3">
    <name type="scientific">Leersia perrieri</name>
    <dbReference type="NCBI Taxonomy" id="77586"/>
    <lineage>
        <taxon>Eukaryota</taxon>
        <taxon>Viridiplantae</taxon>
        <taxon>Streptophyta</taxon>
        <taxon>Embryophyta</taxon>
        <taxon>Tracheophyta</taxon>
        <taxon>Spermatophyta</taxon>
        <taxon>Magnoliopsida</taxon>
        <taxon>Liliopsida</taxon>
        <taxon>Poales</taxon>
        <taxon>Poaceae</taxon>
        <taxon>BOP clade</taxon>
        <taxon>Oryzoideae</taxon>
        <taxon>Oryzeae</taxon>
        <taxon>Oryzinae</taxon>
        <taxon>Leersia</taxon>
    </lineage>
</organism>
<keyword evidence="1" id="KW-0812">Transmembrane</keyword>
<dbReference type="InterPro" id="IPR016024">
    <property type="entry name" value="ARM-type_fold"/>
</dbReference>
<dbReference type="EnsemblPlants" id="LPERR10G11500.1">
    <property type="protein sequence ID" value="LPERR10G11500.1"/>
    <property type="gene ID" value="LPERR10G11500"/>
</dbReference>
<feature type="transmembrane region" description="Helical" evidence="1">
    <location>
        <begin position="47"/>
        <end position="72"/>
    </location>
</feature>
<dbReference type="STRING" id="77586.A0A0D9XLB5"/>
<dbReference type="AlphaFoldDB" id="A0A0D9XLB5"/>
<keyword evidence="1" id="KW-0472">Membrane</keyword>
<evidence type="ECO:0000256" key="1">
    <source>
        <dbReference type="SAM" id="Phobius"/>
    </source>
</evidence>
<dbReference type="Proteomes" id="UP000032180">
    <property type="component" value="Chromosome 10"/>
</dbReference>
<keyword evidence="3" id="KW-1185">Reference proteome</keyword>
<evidence type="ECO:0000313" key="2">
    <source>
        <dbReference type="EnsemblPlants" id="LPERR10G11500.1"/>
    </source>
</evidence>
<dbReference type="Gene3D" id="1.25.10.10">
    <property type="entry name" value="Leucine-rich Repeat Variant"/>
    <property type="match status" value="2"/>
</dbReference>
<reference evidence="3" key="2">
    <citation type="submission" date="2013-12" db="EMBL/GenBank/DDBJ databases">
        <authorList>
            <person name="Yu Y."/>
            <person name="Lee S."/>
            <person name="de Baynast K."/>
            <person name="Wissotski M."/>
            <person name="Liu L."/>
            <person name="Talag J."/>
            <person name="Goicoechea J."/>
            <person name="Angelova A."/>
            <person name="Jetty R."/>
            <person name="Kudrna D."/>
            <person name="Golser W."/>
            <person name="Rivera L."/>
            <person name="Zhang J."/>
            <person name="Wing R."/>
        </authorList>
    </citation>
    <scope>NUCLEOTIDE SEQUENCE</scope>
</reference>
<name>A0A0D9XLB5_9ORYZ</name>
<reference evidence="2 3" key="1">
    <citation type="submission" date="2012-08" db="EMBL/GenBank/DDBJ databases">
        <title>Oryza genome evolution.</title>
        <authorList>
            <person name="Wing R.A."/>
        </authorList>
    </citation>
    <scope>NUCLEOTIDE SEQUENCE</scope>
</reference>
<dbReference type="HOGENOM" id="CLU_006857_2_1_1"/>
<dbReference type="eggNOG" id="ENOG502QRQI">
    <property type="taxonomic scope" value="Eukaryota"/>
</dbReference>
<sequence length="601" mass="66306">MDCSSCICILKLIGNGKQDWRFSLPQVTHQAERPEKKINWFMVLEMFFANAASSAGTVGFVWATVVLLGGFVTKLNQVYFWFVTILSFFQAIRRICSDEGIAKTLNMTLIAFAVKSLASNDKEAHQAGVTILHDLVHADSSCSTEALLSIRDCPDAIESLSNMVASSFEDEMPTRETAAWVVARLAVHLHVHGIHSVMRSVWSLLETRDGEVVTPYAAQVKFTQRGLEILEHLSRHACNLTVISSSQGLMAKLTVFTHVPALSDSLAFRKAKYALTVFSRLASCTGIQGINIRHEILENALLLSNIGEIILQGSTASYVLCERAMGIVDGFALDAASRDCGATRKLAVMLMGVFCSLDEENNEVQVQLAAGRALTRLTTDSKANCHAIIRQEEVLEVFKSMLSGQHGTSRRVVVANILKNLCAYAKSGCDCLDSMEKFSADNISMALTAMYQADNLIGEEMEAFLGLVLPLSKLLNATDFCVAVNGNGISSRSFVQKLKSILTQANSDRTSTNTHPGIRRFALEQVIWMAQSEAQLHCFNHFVDCGMRYALVMVQQTARRRWQENFKLSSGDLPVLEYEESLHSVALRAMELIPEEQINGQ</sequence>
<keyword evidence="1" id="KW-1133">Transmembrane helix</keyword>
<dbReference type="SUPFAM" id="SSF48371">
    <property type="entry name" value="ARM repeat"/>
    <property type="match status" value="1"/>
</dbReference>
<dbReference type="Gramene" id="LPERR10G11500.1">
    <property type="protein sequence ID" value="LPERR10G11500.1"/>
    <property type="gene ID" value="LPERR10G11500"/>
</dbReference>
<dbReference type="PANTHER" id="PTHR33115:SF50">
    <property type="entry name" value="ARM REPEAT SUPERFAMILY PROTEIN"/>
    <property type="match status" value="1"/>
</dbReference>